<reference evidence="5 6" key="1">
    <citation type="journal article" date="2015" name="Genome Announc.">
        <title>Complete Genome Sequence of Mycoplasma meleagridis, a Possible Emerging Pathogen in Chickens.</title>
        <authorList>
            <person name="Abolnik C."/>
        </authorList>
    </citation>
    <scope>NUCLEOTIDE SEQUENCE [LARGE SCALE GENOMIC DNA]</scope>
    <source>
        <strain evidence="5 6">B2096 8B</strain>
    </source>
</reference>
<name>A0A0D5ZJ31_9BACT</name>
<dbReference type="InterPro" id="IPR009063">
    <property type="entry name" value="Ig/albumin-bd_sf"/>
</dbReference>
<feature type="domain" description="Lipoprotein-associated type-17" evidence="4">
    <location>
        <begin position="2023"/>
        <end position="2105"/>
    </location>
</feature>
<feature type="coiled-coil region" evidence="1">
    <location>
        <begin position="3168"/>
        <end position="3195"/>
    </location>
</feature>
<feature type="coiled-coil region" evidence="1">
    <location>
        <begin position="3312"/>
        <end position="3339"/>
    </location>
</feature>
<feature type="domain" description="Protein G-related albumin-binding (GA) module" evidence="3">
    <location>
        <begin position="1030"/>
        <end position="1057"/>
    </location>
</feature>
<feature type="domain" description="Lipoprotein-associated type-17" evidence="4">
    <location>
        <begin position="2456"/>
        <end position="2529"/>
    </location>
</feature>
<feature type="domain" description="Lipoprotein-associated type-17" evidence="4">
    <location>
        <begin position="2679"/>
        <end position="2756"/>
    </location>
</feature>
<feature type="domain" description="Lipoprotein-associated type-17" evidence="4">
    <location>
        <begin position="1529"/>
        <end position="1610"/>
    </location>
</feature>
<dbReference type="InterPro" id="IPR007326">
    <property type="entry name" value="Lipoprotein-assoc_dom"/>
</dbReference>
<dbReference type="Pfam" id="PF04200">
    <property type="entry name" value="Lipoprotein_17"/>
    <property type="match status" value="9"/>
</dbReference>
<dbReference type="PATRIC" id="fig|29556.3.peg.150"/>
<protein>
    <recommendedName>
        <fullName evidence="7">ECM-binding protein homolog</fullName>
    </recommendedName>
</protein>
<dbReference type="Pfam" id="PF01468">
    <property type="entry name" value="GA"/>
    <property type="match status" value="3"/>
</dbReference>
<feature type="coiled-coil region" evidence="1">
    <location>
        <begin position="2950"/>
        <end position="2977"/>
    </location>
</feature>
<evidence type="ECO:0000259" key="4">
    <source>
        <dbReference type="Pfam" id="PF04200"/>
    </source>
</evidence>
<keyword evidence="2" id="KW-1133">Transmembrane helix</keyword>
<keyword evidence="2" id="KW-0472">Membrane</keyword>
<dbReference type="HOGENOM" id="CLU_224110_0_0_14"/>
<evidence type="ECO:0000313" key="5">
    <source>
        <dbReference type="EMBL" id="AKA49806.1"/>
    </source>
</evidence>
<feature type="domain" description="Lipoprotein-associated type-17" evidence="4">
    <location>
        <begin position="1726"/>
        <end position="1811"/>
    </location>
</feature>
<dbReference type="SUPFAM" id="SSF46997">
    <property type="entry name" value="Bacterial immunoglobulin/albumin-binding domains"/>
    <property type="match status" value="1"/>
</dbReference>
<feature type="domain" description="Lipoprotein-associated type-17" evidence="4">
    <location>
        <begin position="2858"/>
        <end position="2950"/>
    </location>
</feature>
<evidence type="ECO:0008006" key="7">
    <source>
        <dbReference type="Google" id="ProtNLM"/>
    </source>
</evidence>
<evidence type="ECO:0000259" key="3">
    <source>
        <dbReference type="Pfam" id="PF01468"/>
    </source>
</evidence>
<proteinExistence type="predicted"/>
<sequence length="3570" mass="404854">MNKKNIFKLLGATLSSTVFLIPFSGLVPIYMGKDTTDTKYDSFFYDDTDIYSNSRYSPYGSYDNGNGYQFYGYNGTQNLVTVGDPSITDNRNPNFLNTTYYERFSQKANWVDPKSLDGRRRKWKLIYHKQQPSNFRDNRYLGGFYFSEDMILADNSVVKFSFYPADINEIDYANVSTKEIPVSWSKLPTDKNNYTFINPLYSQNPYFEDKWQNIVNWVNPENTTTAGATGYNNNSEIRLRGLWTNSAYPWTAEEQVIAQRNGLTRDSRSTIANRLINDQVTTLGKGTPGFYHKSIKKITKFNNGEVARQLINDGLFDEELLNNEGAGFWNLLNQNAGYMFTFFIDAPNARNRGWLNNVVVVEFETVDNPNFQWNGKNSVPTFLGGAYTLFDVGFNSGFEGESGFIIRSERAKSTQYKFRIKERVESSDANFYLPKSFKRREDNEIDNKLYEVGVYYTNQSGTEIKLFDLDRNQYNKIKNAREYYSEYNLNLALNDIDPNTLKIKATIKDSNFRNQWQIAEAQLSSTDKDSQGFYVFNDLVYTPLVTDRLKIEQMLQTEFPNLSGWVSDLVQKFISNEFKNRGENSSESDVWFNDHKSTSTPDDQKYVHRFITLLRTMVPMIQFASEVDQTYYSDTNKALSNVEDKLISQLNFAYSSTQNLKDKVVELHNYLSTGKNALKNDQPLPEGQKTATEWGIKLISILGRDHQTYDEEVAKLDGYKVVDNTVSGNIYNIATSEFENSYSELYQSLSEEEKNNLHKLFKDKAIEIINNQFTSAGSNGGIENLIETDSAQNLTKLREFQATVADAIQKRKYLNDYVTWIQNNLKTDDGEWKETVSKNTLSTRQGEEGQEEYNKFIDAFDNAEYQQIFLNDPSKEFLSNYDKFNNFKTKLESGLTTLTETLKALDGNKNQAKKAVNSFVFVESNETERQGFDTFVNGLPNNYEVNNGTITKTNWTSNNEKLDNQINTIFTKAKSNLTAKLNQLKNLTDEERNKYIQLVNDAELKPISEEFSQFGNDANLKPIYDKAVLNNDINSLTNLTTKQKQTLINQINITDTNDSNYVSPENYATFKTNATNLDTQMKALKDYYEKLPDSLKPNENGEITDELYKYEKTQSEKENYKNLIEQTKTVVDDSDNTPITNSAKIETLLTNLNNAKSKLDGSSSYLPRQNELQYMTVELKQQLLKEIDKTITDDSEKEKRFTWIKALDQAIGKELNKINEWQTNYVVDTNVGYKKAIDSLKTAANDLTTKLNNGFNLKLADGNENKDKFNKVEQTDPNNYSGLYTTALAKFKDLKDQLKNLKSKLDESTRLYNLTINHTNNKPELFATNVAKNYATDKTPFTVAINDNQPEAVIENIQIVSANDVDGKLEITYEIVSTKTKLTDVKTKVQTYIFKADTNDNYQTEKQRLNTIADGINKDQSKINHSFTAANELANSETAINKANYSYPNTTDEKLTFDITTINPEADYGRSTLNFTLTSTKSKEDLFWRSDNNLTDITYTAPQSDANSVTITGFKNGEKTRLDGLSGYSIDRTNKSEILASKVTLEDLNTDKWTWSPETDGQYTFVDKRIVAYNDITGEIKLGFKLQSAKENLQTIKSEEKFITISGFKTELDRINELVTNTSPTSVISQKSGTTSKKPSALTSDDFVVNDPNPLANSNVEIDSNLTLVPNDDSGEIKVAYTLTSTRNDLVSDNWEPAVTNSDPIQSKQSKTATFTGYLTNRLEEINRLNALEVSYQNKNAQLMPSEISATNINSALAVVLPKDSEAEVFGVTVADKDDRSGNVTISYKLRSTKANLTNAETAAKTYTFKLETNDKYKTEQERIDALNYQPTLSENAKLNKTASEIKPSDIIFATSQTDQAHEVNIVSNSINDKTGAFTVEYKIKSKKTGLNDIVSTQVRTATFNTLTESQRLDKVINNNAITKEITYTGQKAQNKVLASEVTEKMLSPIQTSLSNSKAKIEITNVKVDPNNNQQVIVTYNLTSTKDNLGDVTSSVTKEITISGFQSPIDREKEIIDAYTNDEFVGSGDATKLASAFNDASKHNDINLTFKTPDNHADERIRITNVIGYNDVIGALKVQFKVISNKNGQDVVSEPKEIIINNYLTEKGRLNNLRQEMYDQNINVDYPQKSLSIPSKEMTDNNLSNFYYTQSTQNKAELINVSKESVDDAAGIVNIEAELRSTKTQAELISNWEVDPNTPFVNPVSDNTDLGSISVSGFRTKAEQDKIDREAEKERLNNLTTTLDYENKTTTLPSDAVIEKVTSNIKETTPEARVVIDSIDARHEIEGYIGVTYHLVSEKSDEIYKTVTSANKYAQIKGFKTEQMRLDEIIQNLAIEAGIKNVTSDQYNKSTASELLKDLILNKLTSNQDATYNLKVVDKSSNDNTGQISYTWQIISNRGVVNSQNLNTVTSSSEHNKSGTLSGFKTLDQIEKERLDSLDFTDKVENGFIYHIDYQNKANEQASSLKDATTNWTWDTFNKDNYEFINQKIIGYNDLTGEIRLSFQIRSTKPDFTSVVSDTKEIILSGFETELQRLNKLVDTNPYNISLNSTVNQENQKASTLTKDSFSASVKENGDSTTSHISDLLLTDANDNTGQIGVKYKLISNRQVNTDQDNLKKLVSDWKETFNEQQVISKESNPVNFEGFLTNTEEEERRIEGLLPQIVLDFENRDQYLPLYNQSDVIASKVIVKLNNNQTLEQNQMKIKENSLTITQRDDREGYIKVTYTLQSTKPGLEGAEIIVNETRSANTNKLSGFKTELQRLTDLAFDFNNNVSDKNQKQASDTTIAIDNLNQNDAKTANITINNKTRDDRNGTLSGTYSIYSTRDGLNDIHVDDKAFTVNGFLTEQARIDALLANDTIQAHVEYKLDNQAEILPSELLANKEEVLNKLSTYFDTNLDNEAINQANLKIIDLTANDIDGSISFKYKIASTKKNLTDIESESSETITLSGFLNQLEKYKKEAKKTVDALDNLSENEKAQFKDNIDKSATKEEVDKIINKAKITGLINQIDKTYPYLNPKQKADLKDSLINETDYNQALKNFEKYSPINNKMKKLNDLINQYDQLIADQSNAKYHKADDKTEFDRLLNKAKELSQSTTDNGLDNNNQFNLDNLIDNHINNNSLDGAYQRLNGKEVALIEKIKANDYLTNNEKNQLIAQVDKVAENNKTNNGEQEQKALDKIQSQMDDIQKQKQALINYVNQDVINNQSNLINQSQKDHLINQIITSDLNEAKANKDIADQLNNLINQIKELTDKHPDVVNAYEYQRADQAKKDAYDKAIDNGKKLINNQTPNGYNSPNTSVAETQEILDKIKQAFKAIDDEAKKINDLYEKLNAKIIEYQKDVDNKELPKEIQDILDELANYGEDINGIDKLIELIEEGKLLKSLHEQWNNSDVKNPDTEKAIQDLNPKINSITELINSVKSTDLNSKLDTSKDFVLNHNQYNLNFAEAEISYFDALKNVDKTKFIEATNKLEQLEQLEQTKFVEFANSILNTSYFDTYKPESNLNKKLTKELLKLNYDPLNKIEKSLFETLLKEKAGVEEKLSWLWYLALGLSTTLAAIMIGVLVKKVKNNS</sequence>
<dbReference type="Proteomes" id="UP000032722">
    <property type="component" value="Chromosome"/>
</dbReference>
<keyword evidence="2" id="KW-0812">Transmembrane</keyword>
<accession>A0A0D5ZJ31</accession>
<evidence type="ECO:0000313" key="6">
    <source>
        <dbReference type="Proteomes" id="UP000032722"/>
    </source>
</evidence>
<organism evidence="6">
    <name type="scientific">Mycoplasmopsis gallinacea</name>
    <dbReference type="NCBI Taxonomy" id="29556"/>
    <lineage>
        <taxon>Bacteria</taxon>
        <taxon>Bacillati</taxon>
        <taxon>Mycoplasmatota</taxon>
        <taxon>Mycoplasmoidales</taxon>
        <taxon>Metamycoplasmataceae</taxon>
        <taxon>Mycoplasmopsis</taxon>
    </lineage>
</organism>
<feature type="domain" description="Protein G-related albumin-binding (GA) module" evidence="3">
    <location>
        <begin position="2952"/>
        <end position="2999"/>
    </location>
</feature>
<feature type="coiled-coil region" evidence="1">
    <location>
        <begin position="970"/>
        <end position="1001"/>
    </location>
</feature>
<feature type="domain" description="Lipoprotein-associated type-17" evidence="4">
    <location>
        <begin position="1928"/>
        <end position="2007"/>
    </location>
</feature>
<evidence type="ECO:0000256" key="1">
    <source>
        <dbReference type="SAM" id="Coils"/>
    </source>
</evidence>
<dbReference type="KEGG" id="mgb:VO56_00760"/>
<feature type="domain" description="Lipoprotein-associated type-17" evidence="4">
    <location>
        <begin position="1832"/>
        <end position="1888"/>
    </location>
</feature>
<feature type="transmembrane region" description="Helical" evidence="2">
    <location>
        <begin position="3542"/>
        <end position="3563"/>
    </location>
</feature>
<dbReference type="InterPro" id="IPR002988">
    <property type="entry name" value="GA_module"/>
</dbReference>
<feature type="domain" description="Lipoprotein-associated type-17" evidence="4">
    <location>
        <begin position="1627"/>
        <end position="1720"/>
    </location>
</feature>
<gene>
    <name evidence="5" type="ORF">VO56_00760</name>
</gene>
<dbReference type="Gene3D" id="1.20.120.1850">
    <property type="entry name" value="Ebh helix bundles repeating unit (S and A modules)"/>
    <property type="match status" value="3"/>
</dbReference>
<keyword evidence="1" id="KW-0175">Coiled coil</keyword>
<feature type="domain" description="Protein G-related albumin-binding (GA) module" evidence="3">
    <location>
        <begin position="971"/>
        <end position="1003"/>
    </location>
</feature>
<feature type="coiled-coil region" evidence="1">
    <location>
        <begin position="1284"/>
        <end position="1311"/>
    </location>
</feature>
<evidence type="ECO:0000256" key="2">
    <source>
        <dbReference type="SAM" id="Phobius"/>
    </source>
</evidence>
<dbReference type="EMBL" id="CP011021">
    <property type="protein sequence ID" value="AKA49806.1"/>
    <property type="molecule type" value="Genomic_DNA"/>
</dbReference>